<organism evidence="7 8">
    <name type="scientific">Bauldia litoralis</name>
    <dbReference type="NCBI Taxonomy" id="665467"/>
    <lineage>
        <taxon>Bacteria</taxon>
        <taxon>Pseudomonadati</taxon>
        <taxon>Pseudomonadota</taxon>
        <taxon>Alphaproteobacteria</taxon>
        <taxon>Hyphomicrobiales</taxon>
        <taxon>Kaistiaceae</taxon>
        <taxon>Bauldia</taxon>
    </lineage>
</organism>
<keyword evidence="3 6" id="KW-0812">Transmembrane</keyword>
<dbReference type="AlphaFoldDB" id="A0A1G6B7B4"/>
<dbReference type="PANTHER" id="PTHR33931">
    <property type="entry name" value="HOLIN-LIKE PROTEIN CIDA-RELATED"/>
    <property type="match status" value="1"/>
</dbReference>
<dbReference type="Pfam" id="PF03788">
    <property type="entry name" value="LrgA"/>
    <property type="match status" value="1"/>
</dbReference>
<dbReference type="PANTHER" id="PTHR33931:SF2">
    <property type="entry name" value="HOLIN-LIKE PROTEIN CIDA"/>
    <property type="match status" value="1"/>
</dbReference>
<name>A0A1G6B7B4_9HYPH</name>
<accession>A0A1G6B7B4</accession>
<dbReference type="Proteomes" id="UP000199071">
    <property type="component" value="Unassembled WGS sequence"/>
</dbReference>
<feature type="transmembrane region" description="Helical" evidence="6">
    <location>
        <begin position="31"/>
        <end position="49"/>
    </location>
</feature>
<reference evidence="7 8" key="1">
    <citation type="submission" date="2016-10" db="EMBL/GenBank/DDBJ databases">
        <authorList>
            <person name="de Groot N.N."/>
        </authorList>
    </citation>
    <scope>NUCLEOTIDE SEQUENCE [LARGE SCALE GENOMIC DNA]</scope>
    <source>
        <strain evidence="7 8">ATCC 35022</strain>
    </source>
</reference>
<sequence length="120" mass="12724">MIESLTFLLLAQLAGEVIVRALGLPVPGPVIGLILMALFMAWRGIPPALHETALGLLRNLSLLFVPAGVGVIRQAEVLAENWLALALALVVSTVSTLAVTALAFRWAQKRFGDPEGEASE</sequence>
<keyword evidence="8" id="KW-1185">Reference proteome</keyword>
<dbReference type="STRING" id="665467.SAMN02982931_01314"/>
<keyword evidence="2" id="KW-1003">Cell membrane</keyword>
<proteinExistence type="predicted"/>
<feature type="transmembrane region" description="Helical" evidence="6">
    <location>
        <begin position="81"/>
        <end position="104"/>
    </location>
</feature>
<keyword evidence="4 6" id="KW-1133">Transmembrane helix</keyword>
<evidence type="ECO:0000256" key="3">
    <source>
        <dbReference type="ARBA" id="ARBA00022692"/>
    </source>
</evidence>
<dbReference type="OrthoDB" id="385012at2"/>
<dbReference type="EMBL" id="FMXQ01000002">
    <property type="protein sequence ID" value="SDB16537.1"/>
    <property type="molecule type" value="Genomic_DNA"/>
</dbReference>
<dbReference type="GO" id="GO:0005886">
    <property type="term" value="C:plasma membrane"/>
    <property type="evidence" value="ECO:0007669"/>
    <property type="project" value="UniProtKB-SubCell"/>
</dbReference>
<evidence type="ECO:0000256" key="5">
    <source>
        <dbReference type="ARBA" id="ARBA00023136"/>
    </source>
</evidence>
<gene>
    <name evidence="7" type="ORF">SAMN02982931_01314</name>
</gene>
<evidence type="ECO:0000256" key="2">
    <source>
        <dbReference type="ARBA" id="ARBA00022475"/>
    </source>
</evidence>
<protein>
    <submittedName>
        <fullName evidence="7">Holin-like protein</fullName>
    </submittedName>
</protein>
<evidence type="ECO:0000256" key="4">
    <source>
        <dbReference type="ARBA" id="ARBA00022989"/>
    </source>
</evidence>
<dbReference type="RefSeq" id="WP_090875580.1">
    <property type="nucleotide sequence ID" value="NZ_FMXQ01000002.1"/>
</dbReference>
<dbReference type="InterPro" id="IPR005538">
    <property type="entry name" value="LrgA/CidA"/>
</dbReference>
<evidence type="ECO:0000313" key="8">
    <source>
        <dbReference type="Proteomes" id="UP000199071"/>
    </source>
</evidence>
<keyword evidence="5 6" id="KW-0472">Membrane</keyword>
<evidence type="ECO:0000256" key="6">
    <source>
        <dbReference type="SAM" id="Phobius"/>
    </source>
</evidence>
<feature type="transmembrane region" description="Helical" evidence="6">
    <location>
        <begin position="56"/>
        <end position="75"/>
    </location>
</feature>
<comment type="subcellular location">
    <subcellularLocation>
        <location evidence="1">Cell membrane</location>
        <topology evidence="1">Multi-pass membrane protein</topology>
    </subcellularLocation>
</comment>
<evidence type="ECO:0000256" key="1">
    <source>
        <dbReference type="ARBA" id="ARBA00004651"/>
    </source>
</evidence>
<evidence type="ECO:0000313" key="7">
    <source>
        <dbReference type="EMBL" id="SDB16537.1"/>
    </source>
</evidence>